<name>A0A4Q0MMZ9_9HYPH</name>
<dbReference type="Proteomes" id="UP000289708">
    <property type="component" value="Unassembled WGS sequence"/>
</dbReference>
<dbReference type="Pfam" id="PF09375">
    <property type="entry name" value="Peptidase_M75"/>
    <property type="match status" value="1"/>
</dbReference>
<feature type="signal peptide" evidence="3">
    <location>
        <begin position="1"/>
        <end position="21"/>
    </location>
</feature>
<evidence type="ECO:0000256" key="3">
    <source>
        <dbReference type="SAM" id="SignalP"/>
    </source>
</evidence>
<dbReference type="InterPro" id="IPR018976">
    <property type="entry name" value="Imelysin-like"/>
</dbReference>
<accession>A0A4Q0MMZ9</accession>
<keyword evidence="2 3" id="KW-0732">Signal</keyword>
<evidence type="ECO:0000259" key="4">
    <source>
        <dbReference type="Pfam" id="PF09375"/>
    </source>
</evidence>
<dbReference type="InterPro" id="IPR034984">
    <property type="entry name" value="Imelysin-like_IPPA"/>
</dbReference>
<evidence type="ECO:0000313" key="5">
    <source>
        <dbReference type="EMBL" id="RXF74983.1"/>
    </source>
</evidence>
<dbReference type="OrthoDB" id="5729110at2"/>
<feature type="domain" description="Imelysin-like" evidence="4">
    <location>
        <begin position="39"/>
        <end position="327"/>
    </location>
</feature>
<keyword evidence="6" id="KW-1185">Reference proteome</keyword>
<evidence type="ECO:0000256" key="2">
    <source>
        <dbReference type="ARBA" id="ARBA00022729"/>
    </source>
</evidence>
<dbReference type="RefSeq" id="WP_128775973.1">
    <property type="nucleotide sequence ID" value="NZ_RYFI01000002.1"/>
</dbReference>
<sequence length="349" mass="36049">MKLVLAFALLAGMAWAAPASAAPPEPGPLAVRVIEQAVLPRYEALAAATARQAEDWARACADGDSGAETESLKADYQAAADAWAGVEFVTTGPIGESLRADRIFFGPDRRNYVTKALSELASRARDADLTADAMRSASVAGQGFPALERVLYEPGDAPSAGQCRIGSAIARNLAGIADDIVREWRAADGPLEKLRRGEGDRLHFADPQHAAARLVTDLAGGVQRMVDLKLLPALGSSADAAKPKSAEGWRSGRSARALAATVASLGDMAKIFAASAPPDIAKADEKAFDAARAAVAKLPADLGEAAADPKRRKTLEAAVAALKAAQADVAKNLAPALGLPLGFNALDGD</sequence>
<protein>
    <recommendedName>
        <fullName evidence="4">Imelysin-like domain-containing protein</fullName>
    </recommendedName>
</protein>
<dbReference type="EMBL" id="RYFI01000002">
    <property type="protein sequence ID" value="RXF74983.1"/>
    <property type="molecule type" value="Genomic_DNA"/>
</dbReference>
<evidence type="ECO:0000256" key="1">
    <source>
        <dbReference type="ARBA" id="ARBA00004196"/>
    </source>
</evidence>
<comment type="subcellular location">
    <subcellularLocation>
        <location evidence="1">Cell envelope</location>
    </subcellularLocation>
</comment>
<organism evidence="5 6">
    <name type="scientific">Hansschlegelia zhihuaiae</name>
    <dbReference type="NCBI Taxonomy" id="405005"/>
    <lineage>
        <taxon>Bacteria</taxon>
        <taxon>Pseudomonadati</taxon>
        <taxon>Pseudomonadota</taxon>
        <taxon>Alphaproteobacteria</taxon>
        <taxon>Hyphomicrobiales</taxon>
        <taxon>Methylopilaceae</taxon>
        <taxon>Hansschlegelia</taxon>
    </lineage>
</organism>
<gene>
    <name evidence="5" type="ORF">EK403_02690</name>
</gene>
<dbReference type="Gene3D" id="1.20.1420.20">
    <property type="entry name" value="M75 peptidase, HXXE motif"/>
    <property type="match status" value="1"/>
</dbReference>
<reference evidence="5 6" key="1">
    <citation type="submission" date="2018-12" db="EMBL/GenBank/DDBJ databases">
        <title>bacterium Hansschlegelia zhihuaiae S113.</title>
        <authorList>
            <person name="He J."/>
        </authorList>
    </citation>
    <scope>NUCLEOTIDE SEQUENCE [LARGE SCALE GENOMIC DNA]</scope>
    <source>
        <strain evidence="5 6">S 113</strain>
    </source>
</reference>
<comment type="caution">
    <text evidence="5">The sequence shown here is derived from an EMBL/GenBank/DDBJ whole genome shotgun (WGS) entry which is preliminary data.</text>
</comment>
<dbReference type="AlphaFoldDB" id="A0A4Q0MMZ9"/>
<feature type="chain" id="PRO_5020844767" description="Imelysin-like domain-containing protein" evidence="3">
    <location>
        <begin position="22"/>
        <end position="349"/>
    </location>
</feature>
<evidence type="ECO:0000313" key="6">
    <source>
        <dbReference type="Proteomes" id="UP000289708"/>
    </source>
</evidence>
<dbReference type="CDD" id="cd14659">
    <property type="entry name" value="Imelysin-like_IPPA"/>
    <property type="match status" value="1"/>
</dbReference>
<dbReference type="InterPro" id="IPR038352">
    <property type="entry name" value="Imelysin_sf"/>
</dbReference>
<proteinExistence type="predicted"/>
<dbReference type="GO" id="GO:0030313">
    <property type="term" value="C:cell envelope"/>
    <property type="evidence" value="ECO:0007669"/>
    <property type="project" value="UniProtKB-SubCell"/>
</dbReference>